<sequence>MATEQHSPLLRLPYRLRRFIYEYALVYQDPIEIHPKARRNSVVSRSQERHRQLPRLSSLLHVCRQIRNEASPTFYEQNTFIVPWGFPNLGCRWLDELSTANRQSLRDVRFCYGDGAFWTEYDAKVALSSLQAGLKKSGSAADLQQLKLWVPVCEWSVHNWRELSHRADALWVNTYETRPFACDHIKGQGLWRIDSFRM</sequence>
<dbReference type="InterPro" id="IPR045518">
    <property type="entry name" value="2EXR"/>
</dbReference>
<dbReference type="OrthoDB" id="62952at2759"/>
<gene>
    <name evidence="2" type="ORF">CERZMDRAFT_83989</name>
</gene>
<dbReference type="Proteomes" id="UP000799539">
    <property type="component" value="Unassembled WGS sequence"/>
</dbReference>
<dbReference type="PANTHER" id="PTHR42085">
    <property type="entry name" value="F-BOX DOMAIN-CONTAINING PROTEIN"/>
    <property type="match status" value="1"/>
</dbReference>
<dbReference type="EMBL" id="ML992671">
    <property type="protein sequence ID" value="KAF2213082.1"/>
    <property type="molecule type" value="Genomic_DNA"/>
</dbReference>
<name>A0A6A6FI41_9PEZI</name>
<keyword evidence="3" id="KW-1185">Reference proteome</keyword>
<proteinExistence type="predicted"/>
<protein>
    <recommendedName>
        <fullName evidence="1">2EXR domain-containing protein</fullName>
    </recommendedName>
</protein>
<evidence type="ECO:0000313" key="3">
    <source>
        <dbReference type="Proteomes" id="UP000799539"/>
    </source>
</evidence>
<evidence type="ECO:0000313" key="2">
    <source>
        <dbReference type="EMBL" id="KAF2213082.1"/>
    </source>
</evidence>
<dbReference type="PANTHER" id="PTHR42085:SF1">
    <property type="entry name" value="F-BOX DOMAIN-CONTAINING PROTEIN"/>
    <property type="match status" value="1"/>
</dbReference>
<accession>A0A6A6FI41</accession>
<reference evidence="2" key="1">
    <citation type="journal article" date="2020" name="Stud. Mycol.">
        <title>101 Dothideomycetes genomes: a test case for predicting lifestyles and emergence of pathogens.</title>
        <authorList>
            <person name="Haridas S."/>
            <person name="Albert R."/>
            <person name="Binder M."/>
            <person name="Bloem J."/>
            <person name="Labutti K."/>
            <person name="Salamov A."/>
            <person name="Andreopoulos B."/>
            <person name="Baker S."/>
            <person name="Barry K."/>
            <person name="Bills G."/>
            <person name="Bluhm B."/>
            <person name="Cannon C."/>
            <person name="Castanera R."/>
            <person name="Culley D."/>
            <person name="Daum C."/>
            <person name="Ezra D."/>
            <person name="Gonzalez J."/>
            <person name="Henrissat B."/>
            <person name="Kuo A."/>
            <person name="Liang C."/>
            <person name="Lipzen A."/>
            <person name="Lutzoni F."/>
            <person name="Magnuson J."/>
            <person name="Mondo S."/>
            <person name="Nolan M."/>
            <person name="Ohm R."/>
            <person name="Pangilinan J."/>
            <person name="Park H.-J."/>
            <person name="Ramirez L."/>
            <person name="Alfaro M."/>
            <person name="Sun H."/>
            <person name="Tritt A."/>
            <person name="Yoshinaga Y."/>
            <person name="Zwiers L.-H."/>
            <person name="Turgeon B."/>
            <person name="Goodwin S."/>
            <person name="Spatafora J."/>
            <person name="Crous P."/>
            <person name="Grigoriev I."/>
        </authorList>
    </citation>
    <scope>NUCLEOTIDE SEQUENCE</scope>
    <source>
        <strain evidence="2">SCOH1-5</strain>
    </source>
</reference>
<dbReference type="Pfam" id="PF20150">
    <property type="entry name" value="2EXR"/>
    <property type="match status" value="1"/>
</dbReference>
<organism evidence="2 3">
    <name type="scientific">Cercospora zeae-maydis SCOH1-5</name>
    <dbReference type="NCBI Taxonomy" id="717836"/>
    <lineage>
        <taxon>Eukaryota</taxon>
        <taxon>Fungi</taxon>
        <taxon>Dikarya</taxon>
        <taxon>Ascomycota</taxon>
        <taxon>Pezizomycotina</taxon>
        <taxon>Dothideomycetes</taxon>
        <taxon>Dothideomycetidae</taxon>
        <taxon>Mycosphaerellales</taxon>
        <taxon>Mycosphaerellaceae</taxon>
        <taxon>Cercospora</taxon>
    </lineage>
</organism>
<dbReference type="AlphaFoldDB" id="A0A6A6FI41"/>
<dbReference type="InterPro" id="IPR038883">
    <property type="entry name" value="AN11006-like"/>
</dbReference>
<feature type="domain" description="2EXR" evidence="1">
    <location>
        <begin position="11"/>
        <end position="76"/>
    </location>
</feature>
<evidence type="ECO:0000259" key="1">
    <source>
        <dbReference type="Pfam" id="PF20150"/>
    </source>
</evidence>